<comment type="subcellular location">
    <subcellularLocation>
        <location evidence="1">Nucleus</location>
    </subcellularLocation>
</comment>
<evidence type="ECO:0000313" key="10">
    <source>
        <dbReference type="Proteomes" id="UP001443914"/>
    </source>
</evidence>
<dbReference type="InterPro" id="IPR009057">
    <property type="entry name" value="Homeodomain-like_sf"/>
</dbReference>
<name>A0AAW1M5H1_SAPOF</name>
<keyword evidence="6" id="KW-0539">Nucleus</keyword>
<keyword evidence="4" id="KW-0238">DNA-binding</keyword>
<comment type="caution">
    <text evidence="9">The sequence shown here is derived from an EMBL/GenBank/DDBJ whole genome shotgun (WGS) entry which is preliminary data.</text>
</comment>
<dbReference type="InterPro" id="IPR017930">
    <property type="entry name" value="Myb_dom"/>
</dbReference>
<dbReference type="PANTHER" id="PTHR47994">
    <property type="entry name" value="F14D16.11-RELATED"/>
    <property type="match status" value="1"/>
</dbReference>
<dbReference type="GO" id="GO:0000976">
    <property type="term" value="F:transcription cis-regulatory region binding"/>
    <property type="evidence" value="ECO:0007669"/>
    <property type="project" value="UniProtKB-ARBA"/>
</dbReference>
<evidence type="ECO:0000256" key="2">
    <source>
        <dbReference type="ARBA" id="ARBA00022737"/>
    </source>
</evidence>
<dbReference type="Proteomes" id="UP001443914">
    <property type="component" value="Unassembled WGS sequence"/>
</dbReference>
<dbReference type="GO" id="GO:0046394">
    <property type="term" value="P:carboxylic acid biosynthetic process"/>
    <property type="evidence" value="ECO:0007669"/>
    <property type="project" value="UniProtKB-ARBA"/>
</dbReference>
<reference evidence="9" key="1">
    <citation type="submission" date="2024-03" db="EMBL/GenBank/DDBJ databases">
        <title>WGS assembly of Saponaria officinalis var. Norfolk2.</title>
        <authorList>
            <person name="Jenkins J."/>
            <person name="Shu S."/>
            <person name="Grimwood J."/>
            <person name="Barry K."/>
            <person name="Goodstein D."/>
            <person name="Schmutz J."/>
            <person name="Leebens-Mack J."/>
            <person name="Osbourn A."/>
        </authorList>
    </citation>
    <scope>NUCLEOTIDE SEQUENCE [LARGE SCALE GENOMIC DNA]</scope>
    <source>
        <strain evidence="9">JIC</strain>
    </source>
</reference>
<evidence type="ECO:0000259" key="7">
    <source>
        <dbReference type="PROSITE" id="PS50090"/>
    </source>
</evidence>
<dbReference type="GO" id="GO:0006355">
    <property type="term" value="P:regulation of DNA-templated transcription"/>
    <property type="evidence" value="ECO:0007669"/>
    <property type="project" value="UniProtKB-ARBA"/>
</dbReference>
<gene>
    <name evidence="9" type="ORF">RND81_03G090800</name>
</gene>
<dbReference type="PROSITE" id="PS51294">
    <property type="entry name" value="HTH_MYB"/>
    <property type="match status" value="2"/>
</dbReference>
<organism evidence="9 10">
    <name type="scientific">Saponaria officinalis</name>
    <name type="common">Common soapwort</name>
    <name type="synonym">Lychnis saponaria</name>
    <dbReference type="NCBI Taxonomy" id="3572"/>
    <lineage>
        <taxon>Eukaryota</taxon>
        <taxon>Viridiplantae</taxon>
        <taxon>Streptophyta</taxon>
        <taxon>Embryophyta</taxon>
        <taxon>Tracheophyta</taxon>
        <taxon>Spermatophyta</taxon>
        <taxon>Magnoliopsida</taxon>
        <taxon>eudicotyledons</taxon>
        <taxon>Gunneridae</taxon>
        <taxon>Pentapetalae</taxon>
        <taxon>Caryophyllales</taxon>
        <taxon>Caryophyllaceae</taxon>
        <taxon>Caryophylleae</taxon>
        <taxon>Saponaria</taxon>
    </lineage>
</organism>
<dbReference type="CDD" id="cd00167">
    <property type="entry name" value="SANT"/>
    <property type="match status" value="2"/>
</dbReference>
<dbReference type="InterPro" id="IPR015495">
    <property type="entry name" value="Myb_TF_plants"/>
</dbReference>
<dbReference type="SUPFAM" id="SSF46689">
    <property type="entry name" value="Homeodomain-like"/>
    <property type="match status" value="1"/>
</dbReference>
<dbReference type="SMART" id="SM00717">
    <property type="entry name" value="SANT"/>
    <property type="match status" value="2"/>
</dbReference>
<dbReference type="EMBL" id="JBDFQZ010000003">
    <property type="protein sequence ID" value="KAK9741230.1"/>
    <property type="molecule type" value="Genomic_DNA"/>
</dbReference>
<feature type="domain" description="HTH myb-type" evidence="8">
    <location>
        <begin position="9"/>
        <end position="61"/>
    </location>
</feature>
<keyword evidence="2" id="KW-0677">Repeat</keyword>
<feature type="domain" description="Myb-like" evidence="7">
    <location>
        <begin position="62"/>
        <end position="112"/>
    </location>
</feature>
<keyword evidence="10" id="KW-1185">Reference proteome</keyword>
<dbReference type="Pfam" id="PF00249">
    <property type="entry name" value="Myb_DNA-binding"/>
    <property type="match status" value="2"/>
</dbReference>
<protein>
    <submittedName>
        <fullName evidence="9">Uncharacterized protein</fullName>
    </submittedName>
</protein>
<dbReference type="FunFam" id="1.10.10.60:FF:000394">
    <property type="entry name" value="MYB transcription factor"/>
    <property type="match status" value="1"/>
</dbReference>
<evidence type="ECO:0000256" key="3">
    <source>
        <dbReference type="ARBA" id="ARBA00023015"/>
    </source>
</evidence>
<dbReference type="PANTHER" id="PTHR47994:SF5">
    <property type="entry name" value="F14D16.11-RELATED"/>
    <property type="match status" value="1"/>
</dbReference>
<keyword evidence="3" id="KW-0805">Transcription regulation</keyword>
<dbReference type="InterPro" id="IPR001005">
    <property type="entry name" value="SANT/Myb"/>
</dbReference>
<dbReference type="AlphaFoldDB" id="A0AAW1M5H1"/>
<proteinExistence type="predicted"/>
<dbReference type="FunFam" id="1.10.10.60:FF:000069">
    <property type="entry name" value="MYB transcription factor"/>
    <property type="match status" value="1"/>
</dbReference>
<feature type="domain" description="Myb-like" evidence="7">
    <location>
        <begin position="9"/>
        <end position="61"/>
    </location>
</feature>
<dbReference type="PROSITE" id="PS50090">
    <property type="entry name" value="MYB_LIKE"/>
    <property type="match status" value="2"/>
</dbReference>
<evidence type="ECO:0000256" key="1">
    <source>
        <dbReference type="ARBA" id="ARBA00004123"/>
    </source>
</evidence>
<evidence type="ECO:0000259" key="8">
    <source>
        <dbReference type="PROSITE" id="PS51294"/>
    </source>
</evidence>
<dbReference type="GO" id="GO:0005634">
    <property type="term" value="C:nucleus"/>
    <property type="evidence" value="ECO:0007669"/>
    <property type="project" value="UniProtKB-SubCell"/>
</dbReference>
<evidence type="ECO:0000256" key="4">
    <source>
        <dbReference type="ARBA" id="ARBA00023125"/>
    </source>
</evidence>
<evidence type="ECO:0000313" key="9">
    <source>
        <dbReference type="EMBL" id="KAK9741230.1"/>
    </source>
</evidence>
<dbReference type="Gene3D" id="1.10.10.60">
    <property type="entry name" value="Homeodomain-like"/>
    <property type="match status" value="2"/>
</dbReference>
<feature type="domain" description="HTH myb-type" evidence="8">
    <location>
        <begin position="62"/>
        <end position="116"/>
    </location>
</feature>
<keyword evidence="5" id="KW-0804">Transcription</keyword>
<evidence type="ECO:0000256" key="6">
    <source>
        <dbReference type="ARBA" id="ARBA00023242"/>
    </source>
</evidence>
<sequence length="244" mass="28592">MGRQPCCDKVGLKRGPWTIEEDHKLMNFILNNGIQCWRTVPKLAGLLRCGKSCRLRWINYLRPDLKRGAFTEREEDQLIQLHARLGNRWSKIASHFPGRTDNEIKNHWNTRIKKKLKLLGIDPLTHIPIEPKDNNQCMESISPKQTELFKHEHLQETYAQKELFEMQHEEITDQLTYKSSYNVVLEDVDIACNLSNQQENHFMSEKSLVKQESLNKWVESVSSMISWDSFNGLEDELSFLTDAH</sequence>
<accession>A0AAW1M5H1</accession>
<evidence type="ECO:0000256" key="5">
    <source>
        <dbReference type="ARBA" id="ARBA00023163"/>
    </source>
</evidence>